<organism evidence="8 9">
    <name type="scientific">Brevibacillus aydinogluensis</name>
    <dbReference type="NCBI Taxonomy" id="927786"/>
    <lineage>
        <taxon>Bacteria</taxon>
        <taxon>Bacillati</taxon>
        <taxon>Bacillota</taxon>
        <taxon>Bacilli</taxon>
        <taxon>Bacillales</taxon>
        <taxon>Paenibacillaceae</taxon>
        <taxon>Brevibacillus</taxon>
    </lineage>
</organism>
<evidence type="ECO:0000256" key="5">
    <source>
        <dbReference type="SAM" id="Coils"/>
    </source>
</evidence>
<name>A0AA48RFU7_9BACL</name>
<dbReference type="RefSeq" id="WP_304414738.1">
    <property type="nucleotide sequence ID" value="NZ_OY569118.1"/>
</dbReference>
<evidence type="ECO:0000313" key="9">
    <source>
        <dbReference type="Proteomes" id="UP001189619"/>
    </source>
</evidence>
<dbReference type="PROSITE" id="PS50983">
    <property type="entry name" value="FE_B12_PBP"/>
    <property type="match status" value="1"/>
</dbReference>
<evidence type="ECO:0000256" key="6">
    <source>
        <dbReference type="SAM" id="MobiDB-lite"/>
    </source>
</evidence>
<dbReference type="PANTHER" id="PTHR30532:SF1">
    <property type="entry name" value="IRON(3+)-HYDROXAMATE-BINDING PROTEIN FHUD"/>
    <property type="match status" value="1"/>
</dbReference>
<dbReference type="InterPro" id="IPR051313">
    <property type="entry name" value="Bact_iron-sidero_bind"/>
</dbReference>
<keyword evidence="5" id="KW-0175">Coiled coil</keyword>
<dbReference type="Pfam" id="PF01497">
    <property type="entry name" value="Peripla_BP_2"/>
    <property type="match status" value="1"/>
</dbReference>
<comment type="subcellular location">
    <subcellularLocation>
        <location evidence="1">Cell envelope</location>
    </subcellularLocation>
</comment>
<dbReference type="PROSITE" id="PS51257">
    <property type="entry name" value="PROKAR_LIPOPROTEIN"/>
    <property type="match status" value="1"/>
</dbReference>
<dbReference type="AlphaFoldDB" id="A0AA48RFU7"/>
<dbReference type="KEGG" id="bayd:BSPP4475_17635"/>
<evidence type="ECO:0000256" key="4">
    <source>
        <dbReference type="ARBA" id="ARBA00022729"/>
    </source>
</evidence>
<dbReference type="SUPFAM" id="SSF53807">
    <property type="entry name" value="Helical backbone' metal receptor"/>
    <property type="match status" value="1"/>
</dbReference>
<dbReference type="Gene3D" id="3.40.50.1980">
    <property type="entry name" value="Nitrogenase molybdenum iron protein domain"/>
    <property type="match status" value="2"/>
</dbReference>
<evidence type="ECO:0000256" key="2">
    <source>
        <dbReference type="ARBA" id="ARBA00008814"/>
    </source>
</evidence>
<comment type="similarity">
    <text evidence="2">Belongs to the bacterial solute-binding protein 8 family.</text>
</comment>
<keyword evidence="4" id="KW-0732">Signal</keyword>
<dbReference type="GO" id="GO:0030288">
    <property type="term" value="C:outer membrane-bounded periplasmic space"/>
    <property type="evidence" value="ECO:0007669"/>
    <property type="project" value="TreeGrafter"/>
</dbReference>
<protein>
    <submittedName>
        <fullName evidence="8">ABC transporter substrate-binding protein</fullName>
    </submittedName>
</protein>
<evidence type="ECO:0000313" key="8">
    <source>
        <dbReference type="EMBL" id="CAJ1004136.1"/>
    </source>
</evidence>
<feature type="compositionally biased region" description="Polar residues" evidence="6">
    <location>
        <begin position="38"/>
        <end position="68"/>
    </location>
</feature>
<evidence type="ECO:0000256" key="1">
    <source>
        <dbReference type="ARBA" id="ARBA00004196"/>
    </source>
</evidence>
<dbReference type="InterPro" id="IPR002491">
    <property type="entry name" value="ABC_transptr_periplasmic_BD"/>
</dbReference>
<sequence>MFHLANRFGTVFRFPFTVWLCLVLAVSLLTGCGSDQAQRAESSEQPQSVSTAADTSATGANTPASSGERTVKDELGHEITVPAEPKRVFAPYLEDSLLKLGIKPVVQWSNGNMAHAYLQEELKDVPKLDFSGGLPSPEVIMSYNPDLIILHTATYAANGTYENYAKIAPTYVFQNASGDVEKSLVTLGELLGKSAEADQALKAYRQKVQEAKEKLDQAVGGKKVAIMRFAAKGVSLMGANYLCGNVVHQQLGVGKSKLVENANSANVTLETLSNLDADYIFVINAYGQGTQRMKEMTESSIWKSIPAVKQGHVYEVNDEYWLGSGLIAYEKIIDDTVKLLAK</sequence>
<keyword evidence="9" id="KW-1185">Reference proteome</keyword>
<reference evidence="8" key="1">
    <citation type="submission" date="2023-07" db="EMBL/GenBank/DDBJ databases">
        <authorList>
            <person name="Ivanov I."/>
            <person name="Teneva D."/>
            <person name="Stoikov I."/>
        </authorList>
    </citation>
    <scope>NUCLEOTIDE SEQUENCE</scope>
    <source>
        <strain evidence="8">4475</strain>
    </source>
</reference>
<gene>
    <name evidence="8" type="ORF">BSPP4475_17635</name>
</gene>
<evidence type="ECO:0000259" key="7">
    <source>
        <dbReference type="PROSITE" id="PS50983"/>
    </source>
</evidence>
<dbReference type="Proteomes" id="UP001189619">
    <property type="component" value="Chromosome"/>
</dbReference>
<feature type="coiled-coil region" evidence="5">
    <location>
        <begin position="194"/>
        <end position="221"/>
    </location>
</feature>
<feature type="region of interest" description="Disordered" evidence="6">
    <location>
        <begin position="38"/>
        <end position="72"/>
    </location>
</feature>
<dbReference type="PANTHER" id="PTHR30532">
    <property type="entry name" value="IRON III DICITRATE-BINDING PERIPLASMIC PROTEIN"/>
    <property type="match status" value="1"/>
</dbReference>
<keyword evidence="3" id="KW-0813">Transport</keyword>
<dbReference type="EMBL" id="OY569118">
    <property type="protein sequence ID" value="CAJ1004136.1"/>
    <property type="molecule type" value="Genomic_DNA"/>
</dbReference>
<dbReference type="GO" id="GO:1901678">
    <property type="term" value="P:iron coordination entity transport"/>
    <property type="evidence" value="ECO:0007669"/>
    <property type="project" value="UniProtKB-ARBA"/>
</dbReference>
<accession>A0AA48RFU7</accession>
<feature type="domain" description="Fe/B12 periplasmic-binding" evidence="7">
    <location>
        <begin position="85"/>
        <end position="342"/>
    </location>
</feature>
<evidence type="ECO:0000256" key="3">
    <source>
        <dbReference type="ARBA" id="ARBA00022448"/>
    </source>
</evidence>
<proteinExistence type="inferred from homology"/>